<protein>
    <submittedName>
        <fullName evidence="2">Uncharacterized protein</fullName>
    </submittedName>
</protein>
<proteinExistence type="predicted"/>
<name>A0A6C0JPI9_9ZZZZ</name>
<keyword evidence="1" id="KW-0175">Coiled coil</keyword>
<feature type="coiled-coil region" evidence="1">
    <location>
        <begin position="24"/>
        <end position="59"/>
    </location>
</feature>
<sequence>MAYRLTLDDCFKDLLEEKLDDCFKDLLEKKLDEALREKVTESDEKLEEYIENIELLKSDIIEDYFNQEDLFYSAVDCYKQIKNNLKVFDEMLKFIQKMDEDYTYDGNIEKMFHIFLYLWASKNIMECEDYDGPIMEKLEEEIDERQRAKEVLEMTPLVINRINVPNILTQNIIKFMGIKA</sequence>
<dbReference type="EMBL" id="MN740417">
    <property type="protein sequence ID" value="QHU05624.1"/>
    <property type="molecule type" value="Genomic_DNA"/>
</dbReference>
<evidence type="ECO:0000313" key="2">
    <source>
        <dbReference type="EMBL" id="QHU05624.1"/>
    </source>
</evidence>
<accession>A0A6C0JPI9</accession>
<reference evidence="2" key="1">
    <citation type="journal article" date="2020" name="Nature">
        <title>Giant virus diversity and host interactions through global metagenomics.</title>
        <authorList>
            <person name="Schulz F."/>
            <person name="Roux S."/>
            <person name="Paez-Espino D."/>
            <person name="Jungbluth S."/>
            <person name="Walsh D.A."/>
            <person name="Denef V.J."/>
            <person name="McMahon K.D."/>
            <person name="Konstantinidis K.T."/>
            <person name="Eloe-Fadrosh E.A."/>
            <person name="Kyrpides N.C."/>
            <person name="Woyke T."/>
        </authorList>
    </citation>
    <scope>NUCLEOTIDE SEQUENCE</scope>
    <source>
        <strain evidence="2">GVMAG-M-3300027736-24</strain>
    </source>
</reference>
<organism evidence="2">
    <name type="scientific">viral metagenome</name>
    <dbReference type="NCBI Taxonomy" id="1070528"/>
    <lineage>
        <taxon>unclassified sequences</taxon>
        <taxon>metagenomes</taxon>
        <taxon>organismal metagenomes</taxon>
    </lineage>
</organism>
<dbReference type="AlphaFoldDB" id="A0A6C0JPI9"/>
<evidence type="ECO:0000256" key="1">
    <source>
        <dbReference type="SAM" id="Coils"/>
    </source>
</evidence>